<dbReference type="PROSITE" id="PS51186">
    <property type="entry name" value="GNAT"/>
    <property type="match status" value="1"/>
</dbReference>
<name>A0A4Q5LYX6_9BACT</name>
<dbReference type="AlphaFoldDB" id="A0A4Q5LYX6"/>
<feature type="domain" description="N-acetyltransferase" evidence="1">
    <location>
        <begin position="1"/>
        <end position="116"/>
    </location>
</feature>
<dbReference type="CDD" id="cd04301">
    <property type="entry name" value="NAT_SF"/>
    <property type="match status" value="1"/>
</dbReference>
<comment type="caution">
    <text evidence="2">The sequence shown here is derived from an EMBL/GenBank/DDBJ whole genome shotgun (WGS) entry which is preliminary data.</text>
</comment>
<keyword evidence="3" id="KW-1185">Reference proteome</keyword>
<keyword evidence="2" id="KW-0808">Transferase</keyword>
<gene>
    <name evidence="2" type="ORF">EWM59_14375</name>
</gene>
<evidence type="ECO:0000313" key="3">
    <source>
        <dbReference type="Proteomes" id="UP000293162"/>
    </source>
</evidence>
<dbReference type="RefSeq" id="WP_130021722.1">
    <property type="nucleotide sequence ID" value="NZ_SEWF01000020.1"/>
</dbReference>
<dbReference type="Gene3D" id="3.40.630.30">
    <property type="match status" value="1"/>
</dbReference>
<dbReference type="GO" id="GO:0016747">
    <property type="term" value="F:acyltransferase activity, transferring groups other than amino-acyl groups"/>
    <property type="evidence" value="ECO:0007669"/>
    <property type="project" value="InterPro"/>
</dbReference>
<dbReference type="OrthoDB" id="1178186at2"/>
<proteinExistence type="predicted"/>
<dbReference type="InterPro" id="IPR016181">
    <property type="entry name" value="Acyl_CoA_acyltransferase"/>
</dbReference>
<dbReference type="InterPro" id="IPR000182">
    <property type="entry name" value="GNAT_dom"/>
</dbReference>
<evidence type="ECO:0000259" key="1">
    <source>
        <dbReference type="PROSITE" id="PS51186"/>
    </source>
</evidence>
<dbReference type="SUPFAM" id="SSF55729">
    <property type="entry name" value="Acyl-CoA N-acyltransferases (Nat)"/>
    <property type="match status" value="1"/>
</dbReference>
<evidence type="ECO:0000313" key="2">
    <source>
        <dbReference type="EMBL" id="RYU94875.1"/>
    </source>
</evidence>
<dbReference type="EMBL" id="SEWF01000020">
    <property type="protein sequence ID" value="RYU94875.1"/>
    <property type="molecule type" value="Genomic_DNA"/>
</dbReference>
<protein>
    <submittedName>
        <fullName evidence="2">GNAT family N-acetyltransferase</fullName>
    </submittedName>
</protein>
<reference evidence="2 3" key="1">
    <citation type="submission" date="2019-02" db="EMBL/GenBank/DDBJ databases">
        <title>Bacterial novel species Emticicia sp. 17J42-9 isolated from soil.</title>
        <authorList>
            <person name="Jung H.-Y."/>
        </authorList>
    </citation>
    <scope>NUCLEOTIDE SEQUENCE [LARGE SCALE GENOMIC DNA]</scope>
    <source>
        <strain evidence="2 3">17J42-9</strain>
    </source>
</reference>
<organism evidence="2 3">
    <name type="scientific">Emticicia agri</name>
    <dbReference type="NCBI Taxonomy" id="2492393"/>
    <lineage>
        <taxon>Bacteria</taxon>
        <taxon>Pseudomonadati</taxon>
        <taxon>Bacteroidota</taxon>
        <taxon>Cytophagia</taxon>
        <taxon>Cytophagales</taxon>
        <taxon>Leadbetterellaceae</taxon>
        <taxon>Emticicia</taxon>
    </lineage>
</organism>
<sequence>MWPDKPIDFVILPDDADGLHYGLFENNQLVSVISLFIKAEQAQFRKFATDSAYQGKGYGTQLLNFLIKEAKYLGIKELICDARVTAIGFYEQFGMETGSEVFQKSGKDYVKMRLKI</sequence>
<accession>A0A4Q5LYX6</accession>
<dbReference type="Pfam" id="PF13673">
    <property type="entry name" value="Acetyltransf_10"/>
    <property type="match status" value="1"/>
</dbReference>
<dbReference type="Proteomes" id="UP000293162">
    <property type="component" value="Unassembled WGS sequence"/>
</dbReference>